<dbReference type="Proteomes" id="UP000320333">
    <property type="component" value="Unassembled WGS sequence"/>
</dbReference>
<dbReference type="PROSITE" id="PS50244">
    <property type="entry name" value="S5A_REDUCTASE"/>
    <property type="match status" value="1"/>
</dbReference>
<proteinExistence type="predicted"/>
<feature type="transmembrane region" description="Helical" evidence="1">
    <location>
        <begin position="205"/>
        <end position="234"/>
    </location>
</feature>
<gene>
    <name evidence="2" type="ORF">CcCBS67573_g03019</name>
</gene>
<feature type="transmembrane region" description="Helical" evidence="1">
    <location>
        <begin position="143"/>
        <end position="161"/>
    </location>
</feature>
<evidence type="ECO:0000313" key="2">
    <source>
        <dbReference type="EMBL" id="TPX75716.1"/>
    </source>
</evidence>
<comment type="caution">
    <text evidence="2">The sequence shown here is derived from an EMBL/GenBank/DDBJ whole genome shotgun (WGS) entry which is preliminary data.</text>
</comment>
<dbReference type="GO" id="GO:0016020">
    <property type="term" value="C:membrane"/>
    <property type="evidence" value="ECO:0007669"/>
    <property type="project" value="TreeGrafter"/>
</dbReference>
<reference evidence="2 3" key="1">
    <citation type="journal article" date="2019" name="Sci. Rep.">
        <title>Comparative genomics of chytrid fungi reveal insights into the obligate biotrophic and pathogenic lifestyle of Synchytrium endobioticum.</title>
        <authorList>
            <person name="van de Vossenberg B.T.L.H."/>
            <person name="Warris S."/>
            <person name="Nguyen H.D.T."/>
            <person name="van Gent-Pelzer M.P.E."/>
            <person name="Joly D.L."/>
            <person name="van de Geest H.C."/>
            <person name="Bonants P.J.M."/>
            <person name="Smith D.S."/>
            <person name="Levesque C.A."/>
            <person name="van der Lee T.A.J."/>
        </authorList>
    </citation>
    <scope>NUCLEOTIDE SEQUENCE [LARGE SCALE GENOMIC DNA]</scope>
    <source>
        <strain evidence="2 3">CBS 675.73</strain>
    </source>
</reference>
<dbReference type="Gene3D" id="1.20.120.1630">
    <property type="match status" value="1"/>
</dbReference>
<keyword evidence="1" id="KW-0812">Transmembrane</keyword>
<protein>
    <submittedName>
        <fullName evidence="2">Uncharacterized protein</fullName>
    </submittedName>
</protein>
<sequence length="276" mass="29709">MFRTTTSRVLLALSANATINIVGFGVSSAQQTEVYYDACGSSAFAASALTALAATTRLRPSAIHPLHIALGATTTVWAARLFEHLTSRVHRLGGDSRFDAVKTDPAKFSVYWAIQTMWVGIVSLPAVVVLATPAARLMRFGPLAGLGLGLWATGFTIEAVADKQKADWQNRLGAERKGKFIDEGLWTLARYPNYFGEMTLWTGSYVMAVSALPLSAATVAGFAASPLFITLLLTQLSGIPLQEKQAAVRFHGNAAYAEYVKRTNLLVPMFKFTGTS</sequence>
<dbReference type="Pfam" id="PF06966">
    <property type="entry name" value="DUF1295"/>
    <property type="match status" value="1"/>
</dbReference>
<dbReference type="AlphaFoldDB" id="A0A507FK73"/>
<dbReference type="InterPro" id="IPR010721">
    <property type="entry name" value="UstE-like"/>
</dbReference>
<feature type="transmembrane region" description="Helical" evidence="1">
    <location>
        <begin position="110"/>
        <end position="131"/>
    </location>
</feature>
<dbReference type="PANTHER" id="PTHR32251">
    <property type="entry name" value="3-OXO-5-ALPHA-STEROID 4-DEHYDROGENASE"/>
    <property type="match status" value="1"/>
</dbReference>
<dbReference type="OrthoDB" id="201504at2759"/>
<keyword evidence="1" id="KW-0472">Membrane</keyword>
<dbReference type="EMBL" id="QEAP01000071">
    <property type="protein sequence ID" value="TPX75716.1"/>
    <property type="molecule type" value="Genomic_DNA"/>
</dbReference>
<keyword evidence="3" id="KW-1185">Reference proteome</keyword>
<evidence type="ECO:0000256" key="1">
    <source>
        <dbReference type="SAM" id="Phobius"/>
    </source>
</evidence>
<organism evidence="2 3">
    <name type="scientific">Chytriomyces confervae</name>
    <dbReference type="NCBI Taxonomy" id="246404"/>
    <lineage>
        <taxon>Eukaryota</taxon>
        <taxon>Fungi</taxon>
        <taxon>Fungi incertae sedis</taxon>
        <taxon>Chytridiomycota</taxon>
        <taxon>Chytridiomycota incertae sedis</taxon>
        <taxon>Chytridiomycetes</taxon>
        <taxon>Chytridiales</taxon>
        <taxon>Chytriomycetaceae</taxon>
        <taxon>Chytriomyces</taxon>
    </lineage>
</organism>
<name>A0A507FK73_9FUNG</name>
<dbReference type="PANTHER" id="PTHR32251:SF17">
    <property type="entry name" value="STEROID 5-ALPHA REDUCTASE C-TERMINAL DOMAIN-CONTAINING PROTEIN"/>
    <property type="match status" value="1"/>
</dbReference>
<keyword evidence="1" id="KW-1133">Transmembrane helix</keyword>
<accession>A0A507FK73</accession>
<evidence type="ECO:0000313" key="3">
    <source>
        <dbReference type="Proteomes" id="UP000320333"/>
    </source>
</evidence>